<gene>
    <name evidence="3" type="ORF">RFULGI_LOCUS4377</name>
</gene>
<dbReference type="EMBL" id="CAJVPZ010004337">
    <property type="protein sequence ID" value="CAG8544658.1"/>
    <property type="molecule type" value="Genomic_DNA"/>
</dbReference>
<comment type="caution">
    <text evidence="3">The sequence shown here is derived from an EMBL/GenBank/DDBJ whole genome shotgun (WGS) entry which is preliminary data.</text>
</comment>
<evidence type="ECO:0000256" key="2">
    <source>
        <dbReference type="ARBA" id="ARBA00035107"/>
    </source>
</evidence>
<dbReference type="Proteomes" id="UP000789396">
    <property type="component" value="Unassembled WGS sequence"/>
</dbReference>
<sequence length="228" mass="27240">MEVKQKLTPIHPGEILKDELDYLDISQAELARAINVSTRRINEICQAKRGISNFCDRYCQGLYENQESHRKLRMDIWNGKETRDYEAVETKGGSFSLYDIYTEEELKEKPLNDQRLQIIRKIHAYMIKESREFLYCFAPKCSKRFEVTSQTFSSFFCSKECVKKQQAMMKKKWYKEHEIKVKEIKERSLLRAYRYSSQEDLSNFRKLFGGEVTEKKMEEFFKLAKKLV</sequence>
<comment type="function">
    <text evidence="2">Transcriptional coactivator that stimulates GCN4-dependent transcriptional activity by bridging the DNA-binding region of GCN4 and TBP (SPT15), thereby recruiting TBP to GCN4-bound promoters. Involved in induction of the ribosome quality control (RQC) pathway; a pathway that degrades nascent peptide chains during problematic translation. Required to prevent stalled ribosomes from frameshifting.</text>
</comment>
<dbReference type="Gene3D" id="1.10.260.40">
    <property type="entry name" value="lambda repressor-like DNA-binding domains"/>
    <property type="match status" value="1"/>
</dbReference>
<proteinExistence type="inferred from homology"/>
<accession>A0A9N9FN62</accession>
<reference evidence="3" key="1">
    <citation type="submission" date="2021-06" db="EMBL/GenBank/DDBJ databases">
        <authorList>
            <person name="Kallberg Y."/>
            <person name="Tangrot J."/>
            <person name="Rosling A."/>
        </authorList>
    </citation>
    <scope>NUCLEOTIDE SEQUENCE</scope>
    <source>
        <strain evidence="3">IN212</strain>
    </source>
</reference>
<dbReference type="InterPro" id="IPR010982">
    <property type="entry name" value="Lambda_DNA-bd_dom_sf"/>
</dbReference>
<evidence type="ECO:0000313" key="3">
    <source>
        <dbReference type="EMBL" id="CAG8544658.1"/>
    </source>
</evidence>
<dbReference type="OrthoDB" id="10377085at2759"/>
<dbReference type="GO" id="GO:0003677">
    <property type="term" value="F:DNA binding"/>
    <property type="evidence" value="ECO:0007669"/>
    <property type="project" value="InterPro"/>
</dbReference>
<name>A0A9N9FN62_9GLOM</name>
<evidence type="ECO:0000256" key="1">
    <source>
        <dbReference type="ARBA" id="ARBA00009802"/>
    </source>
</evidence>
<keyword evidence="4" id="KW-1185">Reference proteome</keyword>
<dbReference type="CDD" id="cd00093">
    <property type="entry name" value="HTH_XRE"/>
    <property type="match status" value="1"/>
</dbReference>
<evidence type="ECO:0000313" key="4">
    <source>
        <dbReference type="Proteomes" id="UP000789396"/>
    </source>
</evidence>
<dbReference type="AlphaFoldDB" id="A0A9N9FN62"/>
<dbReference type="SUPFAM" id="SSF47413">
    <property type="entry name" value="lambda repressor-like DNA-binding domains"/>
    <property type="match status" value="1"/>
</dbReference>
<organism evidence="3 4">
    <name type="scientific">Racocetra fulgida</name>
    <dbReference type="NCBI Taxonomy" id="60492"/>
    <lineage>
        <taxon>Eukaryota</taxon>
        <taxon>Fungi</taxon>
        <taxon>Fungi incertae sedis</taxon>
        <taxon>Mucoromycota</taxon>
        <taxon>Glomeromycotina</taxon>
        <taxon>Glomeromycetes</taxon>
        <taxon>Diversisporales</taxon>
        <taxon>Gigasporaceae</taxon>
        <taxon>Racocetra</taxon>
    </lineage>
</organism>
<comment type="similarity">
    <text evidence="1">Belongs to the MBF1 family.</text>
</comment>
<dbReference type="InterPro" id="IPR001387">
    <property type="entry name" value="Cro/C1-type_HTH"/>
</dbReference>
<protein>
    <submittedName>
        <fullName evidence="3">6699_t:CDS:1</fullName>
    </submittedName>
</protein>